<sequence length="124" mass="13913">MSILSVLNSRFILGLFLTIIIQGFVKVSGNIASSSAKYCAIWREIQPCSCTINLSPDQDPIKIILCENMASFGDIVALLKDKFSPTDRISLRINFSNLNDLYSRSFKELNMTIVNLKLDHNGLR</sequence>
<proteinExistence type="predicted"/>
<evidence type="ECO:0000313" key="2">
    <source>
        <dbReference type="Proteomes" id="UP001458880"/>
    </source>
</evidence>
<accession>A0AAW1IB20</accession>
<evidence type="ECO:0000313" key="1">
    <source>
        <dbReference type="EMBL" id="KAK9686462.1"/>
    </source>
</evidence>
<name>A0AAW1IB20_POPJA</name>
<organism evidence="1 2">
    <name type="scientific">Popillia japonica</name>
    <name type="common">Japanese beetle</name>
    <dbReference type="NCBI Taxonomy" id="7064"/>
    <lineage>
        <taxon>Eukaryota</taxon>
        <taxon>Metazoa</taxon>
        <taxon>Ecdysozoa</taxon>
        <taxon>Arthropoda</taxon>
        <taxon>Hexapoda</taxon>
        <taxon>Insecta</taxon>
        <taxon>Pterygota</taxon>
        <taxon>Neoptera</taxon>
        <taxon>Endopterygota</taxon>
        <taxon>Coleoptera</taxon>
        <taxon>Polyphaga</taxon>
        <taxon>Scarabaeiformia</taxon>
        <taxon>Scarabaeidae</taxon>
        <taxon>Rutelinae</taxon>
        <taxon>Popillia</taxon>
    </lineage>
</organism>
<comment type="caution">
    <text evidence="1">The sequence shown here is derived from an EMBL/GenBank/DDBJ whole genome shotgun (WGS) entry which is preliminary data.</text>
</comment>
<dbReference type="EMBL" id="JASPKY010000703">
    <property type="protein sequence ID" value="KAK9686462.1"/>
    <property type="molecule type" value="Genomic_DNA"/>
</dbReference>
<dbReference type="AlphaFoldDB" id="A0AAW1IB20"/>
<gene>
    <name evidence="1" type="ORF">QE152_g37170</name>
</gene>
<reference evidence="1 2" key="1">
    <citation type="journal article" date="2024" name="BMC Genomics">
        <title>De novo assembly and annotation of Popillia japonica's genome with initial clues to its potential as an invasive pest.</title>
        <authorList>
            <person name="Cucini C."/>
            <person name="Boschi S."/>
            <person name="Funari R."/>
            <person name="Cardaioli E."/>
            <person name="Iannotti N."/>
            <person name="Marturano G."/>
            <person name="Paoli F."/>
            <person name="Bruttini M."/>
            <person name="Carapelli A."/>
            <person name="Frati F."/>
            <person name="Nardi F."/>
        </authorList>
    </citation>
    <scope>NUCLEOTIDE SEQUENCE [LARGE SCALE GENOMIC DNA]</scope>
    <source>
        <strain evidence="1">DMR45628</strain>
    </source>
</reference>
<keyword evidence="2" id="KW-1185">Reference proteome</keyword>
<protein>
    <submittedName>
        <fullName evidence="1">Uncharacterized protein</fullName>
    </submittedName>
</protein>
<dbReference type="Proteomes" id="UP001458880">
    <property type="component" value="Unassembled WGS sequence"/>
</dbReference>